<evidence type="ECO:0000256" key="6">
    <source>
        <dbReference type="PIRSR" id="PIRSR001220-2"/>
    </source>
</evidence>
<organism evidence="11 12">
    <name type="scientific">Anaerovibrio lipolyticus</name>
    <dbReference type="NCBI Taxonomy" id="82374"/>
    <lineage>
        <taxon>Bacteria</taxon>
        <taxon>Bacillati</taxon>
        <taxon>Bacillota</taxon>
        <taxon>Negativicutes</taxon>
        <taxon>Selenomonadales</taxon>
        <taxon>Selenomonadaceae</taxon>
        <taxon>Anaerovibrio</taxon>
    </lineage>
</organism>
<evidence type="ECO:0000259" key="10">
    <source>
        <dbReference type="Pfam" id="PF17763"/>
    </source>
</evidence>
<dbReference type="PROSITE" id="PS51732">
    <property type="entry name" value="ASN_GLN_ASE_3"/>
    <property type="match status" value="1"/>
</dbReference>
<dbReference type="STRING" id="82374.NZ47_07885"/>
<dbReference type="InterPro" id="IPR006034">
    <property type="entry name" value="Asparaginase/glutaminase-like"/>
</dbReference>
<dbReference type="AlphaFoldDB" id="A0A0B2K171"/>
<feature type="binding site" evidence="6">
    <location>
        <position position="54"/>
    </location>
    <ligand>
        <name>substrate</name>
    </ligand>
</feature>
<dbReference type="Proteomes" id="UP000030993">
    <property type="component" value="Unassembled WGS sequence"/>
</dbReference>
<dbReference type="SMART" id="SM00870">
    <property type="entry name" value="Asparaginase"/>
    <property type="match status" value="1"/>
</dbReference>
<evidence type="ECO:0000313" key="11">
    <source>
        <dbReference type="EMBL" id="KHM51912.1"/>
    </source>
</evidence>
<dbReference type="eggNOG" id="COG0252">
    <property type="taxonomic scope" value="Bacteria"/>
</dbReference>
<dbReference type="EC" id="3.5.1.1" evidence="2"/>
<dbReference type="GO" id="GO:0006520">
    <property type="term" value="P:amino acid metabolic process"/>
    <property type="evidence" value="ECO:0007669"/>
    <property type="project" value="InterPro"/>
</dbReference>
<dbReference type="SFLD" id="SFLDS00057">
    <property type="entry name" value="Glutaminase/Asparaginase"/>
    <property type="match status" value="1"/>
</dbReference>
<sequence length="320" mass="34638">MKKILLIATGGTIASVQTVDGMMPGLDGKGLIERVPALKEICEIDTMELMQLDSTNIQPEHWKSMACTVESQYDKYDGFVISHGTDTMAYTSSALYYMLENLKKPVIITGSQLSLTEEGSDAPDNLITAFTAAAQGRPGVYLAFYGRLIQGNTAKKLHTEEFYAFKSINAPEAAVLKNGKLEFNPEYDKYLADNPHPATGQALKVRDKMDTRVVIVDLVPGYKQEYLKALVDAGCRGIVLNLFGSGGIPGEKSPGNLLPAIDYAISKGVKIIGATQCINDGVHMDRYEVGITALKHGVVSGGMLTSEAMVTKMMLELGDE</sequence>
<dbReference type="Gene3D" id="3.40.50.1170">
    <property type="entry name" value="L-asparaginase, N-terminal domain"/>
    <property type="match status" value="1"/>
</dbReference>
<dbReference type="FunFam" id="3.40.50.1170:FF:000001">
    <property type="entry name" value="L-asparaginase 2"/>
    <property type="match status" value="1"/>
</dbReference>
<comment type="similarity">
    <text evidence="1">Belongs to the asparaginase 1 family.</text>
</comment>
<feature type="active site" description="O-isoaspartyl threonine intermediate" evidence="5">
    <location>
        <position position="12"/>
    </location>
</feature>
<dbReference type="InterPro" id="IPR037152">
    <property type="entry name" value="L-asparaginase_N_sf"/>
</dbReference>
<dbReference type="Gene3D" id="3.40.50.40">
    <property type="match status" value="1"/>
</dbReference>
<dbReference type="InterPro" id="IPR020827">
    <property type="entry name" value="Asparaginase/glutaminase_AS1"/>
</dbReference>
<dbReference type="InterPro" id="IPR041725">
    <property type="entry name" value="L-asparaginase_I"/>
</dbReference>
<feature type="binding site" evidence="6">
    <location>
        <begin position="85"/>
        <end position="86"/>
    </location>
    <ligand>
        <name>substrate</name>
    </ligand>
</feature>
<evidence type="ECO:0000313" key="12">
    <source>
        <dbReference type="Proteomes" id="UP000030993"/>
    </source>
</evidence>
<dbReference type="RefSeq" id="WP_039208843.1">
    <property type="nucleotide sequence ID" value="NZ_JSCE01000160.1"/>
</dbReference>
<dbReference type="GO" id="GO:0004067">
    <property type="term" value="F:asparaginase activity"/>
    <property type="evidence" value="ECO:0007669"/>
    <property type="project" value="UniProtKB-UniRule"/>
</dbReference>
<feature type="active site" evidence="7">
    <location>
        <position position="12"/>
    </location>
</feature>
<name>A0A0B2K171_9FIRM</name>
<evidence type="ECO:0000256" key="7">
    <source>
        <dbReference type="PROSITE-ProRule" id="PRU10099"/>
    </source>
</evidence>
<reference evidence="11 12" key="1">
    <citation type="journal article" date="2013" name="PLoS ONE">
        <title>Identification and characterization of three novel lipases belonging to families II and V from Anaerovibrio lipolyticus 5ST.</title>
        <authorList>
            <person name="Prive F."/>
            <person name="Kaderbhai N.N."/>
            <person name="Girdwood S."/>
            <person name="Worgan H.J."/>
            <person name="Pinloche E."/>
            <person name="Scollan N.D."/>
            <person name="Huws S.A."/>
            <person name="Newbold C.J."/>
        </authorList>
    </citation>
    <scope>NUCLEOTIDE SEQUENCE [LARGE SCALE GENOMIC DNA]</scope>
    <source>
        <strain evidence="11 12">5S</strain>
    </source>
</reference>
<protein>
    <recommendedName>
        <fullName evidence="2">asparaginase</fullName>
        <ecNumber evidence="2">3.5.1.1</ecNumber>
    </recommendedName>
</protein>
<dbReference type="InterPro" id="IPR036152">
    <property type="entry name" value="Asp/glu_Ase-like_sf"/>
</dbReference>
<feature type="domain" description="Asparaginase/glutaminase C-terminal" evidence="10">
    <location>
        <begin position="212"/>
        <end position="318"/>
    </location>
</feature>
<proteinExistence type="inferred from homology"/>
<dbReference type="PIRSF" id="PIRSF500176">
    <property type="entry name" value="L_ASNase"/>
    <property type="match status" value="1"/>
</dbReference>
<evidence type="ECO:0000256" key="3">
    <source>
        <dbReference type="ARBA" id="ARBA00022801"/>
    </source>
</evidence>
<accession>A0A0B2K171</accession>
<evidence type="ECO:0000256" key="4">
    <source>
        <dbReference type="ARBA" id="ARBA00049366"/>
    </source>
</evidence>
<keyword evidence="3" id="KW-0378">Hydrolase</keyword>
<dbReference type="Pfam" id="PF00710">
    <property type="entry name" value="Asparaginase"/>
    <property type="match status" value="1"/>
</dbReference>
<evidence type="ECO:0000256" key="2">
    <source>
        <dbReference type="ARBA" id="ARBA00012920"/>
    </source>
</evidence>
<feature type="domain" description="L-asparaginase N-terminal" evidence="9">
    <location>
        <begin position="3"/>
        <end position="186"/>
    </location>
</feature>
<dbReference type="PROSITE" id="PS00144">
    <property type="entry name" value="ASN_GLN_ASE_1"/>
    <property type="match status" value="1"/>
</dbReference>
<dbReference type="PANTHER" id="PTHR11707:SF28">
    <property type="entry name" value="60 KDA LYSOPHOSPHOLIPASE"/>
    <property type="match status" value="1"/>
</dbReference>
<evidence type="ECO:0000256" key="8">
    <source>
        <dbReference type="PROSITE-ProRule" id="PRU10100"/>
    </source>
</evidence>
<evidence type="ECO:0000256" key="1">
    <source>
        <dbReference type="ARBA" id="ARBA00010518"/>
    </source>
</evidence>
<dbReference type="EMBL" id="JSCE01000160">
    <property type="protein sequence ID" value="KHM51912.1"/>
    <property type="molecule type" value="Genomic_DNA"/>
</dbReference>
<evidence type="ECO:0000259" key="9">
    <source>
        <dbReference type="Pfam" id="PF00710"/>
    </source>
</evidence>
<dbReference type="PIRSF" id="PIRSF001220">
    <property type="entry name" value="L-ASNase_gatD"/>
    <property type="match status" value="1"/>
</dbReference>
<keyword evidence="12" id="KW-1185">Reference proteome</keyword>
<dbReference type="NCBIfam" id="TIGR00519">
    <property type="entry name" value="asnASE_I"/>
    <property type="match status" value="1"/>
</dbReference>
<dbReference type="PRINTS" id="PR00139">
    <property type="entry name" value="ASNGLNASE"/>
</dbReference>
<evidence type="ECO:0000256" key="5">
    <source>
        <dbReference type="PIRSR" id="PIRSR001220-1"/>
    </source>
</evidence>
<feature type="active site" evidence="8">
    <location>
        <position position="85"/>
    </location>
</feature>
<dbReference type="SUPFAM" id="SSF53774">
    <property type="entry name" value="Glutaminase/Asparaginase"/>
    <property type="match status" value="1"/>
</dbReference>
<dbReference type="InterPro" id="IPR040919">
    <property type="entry name" value="Asparaginase_C"/>
</dbReference>
<dbReference type="InterPro" id="IPR027473">
    <property type="entry name" value="L-asparaginase_C"/>
</dbReference>
<gene>
    <name evidence="11" type="ORF">NZ47_07885</name>
</gene>
<dbReference type="PANTHER" id="PTHR11707">
    <property type="entry name" value="L-ASPARAGINASE"/>
    <property type="match status" value="1"/>
</dbReference>
<dbReference type="PROSITE" id="PS00917">
    <property type="entry name" value="ASN_GLN_ASE_2"/>
    <property type="match status" value="1"/>
</dbReference>
<comment type="catalytic activity">
    <reaction evidence="4">
        <text>L-asparagine + H2O = L-aspartate + NH4(+)</text>
        <dbReference type="Rhea" id="RHEA:21016"/>
        <dbReference type="ChEBI" id="CHEBI:15377"/>
        <dbReference type="ChEBI" id="CHEBI:28938"/>
        <dbReference type="ChEBI" id="CHEBI:29991"/>
        <dbReference type="ChEBI" id="CHEBI:58048"/>
        <dbReference type="EC" id="3.5.1.1"/>
    </reaction>
</comment>
<dbReference type="Pfam" id="PF17763">
    <property type="entry name" value="Asparaginase_C"/>
    <property type="match status" value="1"/>
</dbReference>
<dbReference type="InterPro" id="IPR027474">
    <property type="entry name" value="L-asparaginase_N"/>
</dbReference>
<comment type="caution">
    <text evidence="11">The sequence shown here is derived from an EMBL/GenBank/DDBJ whole genome shotgun (WGS) entry which is preliminary data.</text>
</comment>
<dbReference type="InterPro" id="IPR006033">
    <property type="entry name" value="AsnA_fam"/>
</dbReference>
<dbReference type="InterPro" id="IPR027475">
    <property type="entry name" value="Asparaginase/glutaminase_AS2"/>
</dbReference>
<dbReference type="CDD" id="cd08963">
    <property type="entry name" value="L-asparaginase_I"/>
    <property type="match status" value="1"/>
</dbReference>